<dbReference type="PANTHER" id="PTHR33542:SF3">
    <property type="entry name" value="SIROHYDROCHLORIN FERROCHELATASE, CHLOROPLASTIC"/>
    <property type="match status" value="1"/>
</dbReference>
<name>A0ABX0WBN5_9RHOB</name>
<dbReference type="InterPro" id="IPR050963">
    <property type="entry name" value="Sirohydro_Cobaltochel/CbiX"/>
</dbReference>
<organism evidence="3 4">
    <name type="scientific">Parasedimentitalea denitrificans</name>
    <dbReference type="NCBI Taxonomy" id="2211118"/>
    <lineage>
        <taxon>Bacteria</taxon>
        <taxon>Pseudomonadati</taxon>
        <taxon>Pseudomonadota</taxon>
        <taxon>Alphaproteobacteria</taxon>
        <taxon>Rhodobacterales</taxon>
        <taxon>Paracoccaceae</taxon>
        <taxon>Parasedimentitalea</taxon>
    </lineage>
</organism>
<dbReference type="EMBL" id="QHLQ01000028">
    <property type="protein sequence ID" value="NIZ63099.1"/>
    <property type="molecule type" value="Genomic_DNA"/>
</dbReference>
<dbReference type="CDD" id="cd03416">
    <property type="entry name" value="CbiX_SirB_N"/>
    <property type="match status" value="1"/>
</dbReference>
<dbReference type="Pfam" id="PF01903">
    <property type="entry name" value="CbiX"/>
    <property type="match status" value="1"/>
</dbReference>
<dbReference type="PANTHER" id="PTHR33542">
    <property type="entry name" value="SIROHYDROCHLORIN FERROCHELATASE, CHLOROPLASTIC"/>
    <property type="match status" value="1"/>
</dbReference>
<evidence type="ECO:0000256" key="2">
    <source>
        <dbReference type="ARBA" id="ARBA00023239"/>
    </source>
</evidence>
<dbReference type="InterPro" id="IPR002762">
    <property type="entry name" value="CbiX-like"/>
</dbReference>
<dbReference type="SUPFAM" id="SSF53800">
    <property type="entry name" value="Chelatase"/>
    <property type="match status" value="1"/>
</dbReference>
<keyword evidence="2" id="KW-0456">Lyase</keyword>
<evidence type="ECO:0000313" key="4">
    <source>
        <dbReference type="Proteomes" id="UP001429564"/>
    </source>
</evidence>
<accession>A0ABX0WBN5</accession>
<gene>
    <name evidence="3" type="ORF">DL239_19220</name>
</gene>
<evidence type="ECO:0000256" key="1">
    <source>
        <dbReference type="ARBA" id="ARBA00022723"/>
    </source>
</evidence>
<proteinExistence type="predicted"/>
<dbReference type="Gene3D" id="3.40.50.1400">
    <property type="match status" value="2"/>
</dbReference>
<comment type="caution">
    <text evidence="3">The sequence shown here is derived from an EMBL/GenBank/DDBJ whole genome shotgun (WGS) entry which is preliminary data.</text>
</comment>
<dbReference type="Proteomes" id="UP001429564">
    <property type="component" value="Unassembled WGS sequence"/>
</dbReference>
<evidence type="ECO:0000313" key="3">
    <source>
        <dbReference type="EMBL" id="NIZ63099.1"/>
    </source>
</evidence>
<keyword evidence="1" id="KW-0479">Metal-binding</keyword>
<reference evidence="3 4" key="1">
    <citation type="submission" date="2018-05" db="EMBL/GenBank/DDBJ databases">
        <authorList>
            <person name="Zhang Y.-J."/>
        </authorList>
    </citation>
    <scope>NUCLEOTIDE SEQUENCE [LARGE SCALE GENOMIC DNA]</scope>
    <source>
        <strain evidence="3 4">CY04</strain>
    </source>
</reference>
<sequence>MMMPDTRPIALITAHGQPSDPNPPEAALARLAAQVQDLLPEWQIRSATLSAPGRFKAELTPGVIIYPFFMARGWFVGKVLPRRIGDIPHQMACPFGLDPALPALVAAAIDHEVAQRGWTGQDYDLLLAAHGSARGPKAAEAANNFATALRPLLPLARIATGFVEQAPTIETAARGLKDRALCLPFFAQSGDHSRTDIPQSLTAASVHDAPLQVTGALPGTAALIAQALLSCRRTAEIR</sequence>
<keyword evidence="4" id="KW-1185">Reference proteome</keyword>
<protein>
    <submittedName>
        <fullName evidence="3">Cobalamin biosynthesis protein CbiX</fullName>
    </submittedName>
</protein>